<dbReference type="VEuPathDB" id="TriTrypDB:BSAL_56475"/>
<keyword evidence="1" id="KW-0143">Chaperone</keyword>
<proteinExistence type="predicted"/>
<dbReference type="OrthoDB" id="72325at2759"/>
<dbReference type="InterPro" id="IPR036034">
    <property type="entry name" value="PDZ_sf"/>
</dbReference>
<gene>
    <name evidence="3" type="ORF">BSAL_56475</name>
</gene>
<evidence type="ECO:0000259" key="2">
    <source>
        <dbReference type="Pfam" id="PF18265"/>
    </source>
</evidence>
<evidence type="ECO:0000313" key="3">
    <source>
        <dbReference type="EMBL" id="CUE80079.1"/>
    </source>
</evidence>
<dbReference type="InterPro" id="IPR040815">
    <property type="entry name" value="Nas2_N"/>
</dbReference>
<feature type="domain" description="Nas2 N-terminal" evidence="2">
    <location>
        <begin position="29"/>
        <end position="103"/>
    </location>
</feature>
<sequence length="242" mass="26138">MQNDGTSAPAALSEEASVSSIKERLTEANARRHTIETAIAGALALLQATPVGLTGPLVDEEGFPRGDVDLYAVREARHTVATGRNDLRAVQDQLHELLGDLHEATAESAKKQMDVDSVLHAQRKREVEALQRKQQKEAAMRQMMPFLRVEAITDGSPAFTAGLRVDDEIVSIGGIDAGAFLAVRLPGLAKEVADNEGLVLTVWASRSSIDDSGAQRRVVMELPLVPQRWRGEGLVGCKFTPL</sequence>
<dbReference type="GO" id="GO:0000502">
    <property type="term" value="C:proteasome complex"/>
    <property type="evidence" value="ECO:0007669"/>
    <property type="project" value="UniProtKB-KW"/>
</dbReference>
<dbReference type="GO" id="GO:0005634">
    <property type="term" value="C:nucleus"/>
    <property type="evidence" value="ECO:0007669"/>
    <property type="project" value="TreeGrafter"/>
</dbReference>
<dbReference type="AlphaFoldDB" id="A0A0S4ITV9"/>
<reference evidence="4" key="1">
    <citation type="submission" date="2015-09" db="EMBL/GenBank/DDBJ databases">
        <authorList>
            <consortium name="Pathogen Informatics"/>
        </authorList>
    </citation>
    <scope>NUCLEOTIDE SEQUENCE [LARGE SCALE GENOMIC DNA]</scope>
    <source>
        <strain evidence="4">Lake Konstanz</strain>
    </source>
</reference>
<dbReference type="GO" id="GO:0070682">
    <property type="term" value="P:proteasome regulatory particle assembly"/>
    <property type="evidence" value="ECO:0007669"/>
    <property type="project" value="InterPro"/>
</dbReference>
<dbReference type="Gene3D" id="2.30.42.10">
    <property type="match status" value="1"/>
</dbReference>
<evidence type="ECO:0000313" key="4">
    <source>
        <dbReference type="Proteomes" id="UP000051952"/>
    </source>
</evidence>
<dbReference type="PANTHER" id="PTHR12651">
    <property type="entry name" value="26S PROTEASOME NON-ATPASE REGULATORY SUBUNIT 9"/>
    <property type="match status" value="1"/>
</dbReference>
<dbReference type="EMBL" id="CYKH01000197">
    <property type="protein sequence ID" value="CUE80079.1"/>
    <property type="molecule type" value="Genomic_DNA"/>
</dbReference>
<dbReference type="SUPFAM" id="SSF50156">
    <property type="entry name" value="PDZ domain-like"/>
    <property type="match status" value="1"/>
</dbReference>
<dbReference type="PANTHER" id="PTHR12651:SF1">
    <property type="entry name" value="26S PROTEASOME NON-ATPASE REGULATORY SUBUNIT 9"/>
    <property type="match status" value="1"/>
</dbReference>
<accession>A0A0S4ITV9</accession>
<dbReference type="GO" id="GO:0005737">
    <property type="term" value="C:cytoplasm"/>
    <property type="evidence" value="ECO:0007669"/>
    <property type="project" value="TreeGrafter"/>
</dbReference>
<keyword evidence="3" id="KW-0647">Proteasome</keyword>
<dbReference type="OMA" id="DWGGRGM"/>
<keyword evidence="4" id="KW-1185">Reference proteome</keyword>
<dbReference type="Gene3D" id="6.10.140.1710">
    <property type="match status" value="1"/>
</dbReference>
<dbReference type="FunFam" id="2.30.42.10:FF:000107">
    <property type="entry name" value="26S proteasome non-ATPase regulatory subunit 9"/>
    <property type="match status" value="1"/>
</dbReference>
<dbReference type="InterPro" id="IPR035269">
    <property type="entry name" value="PSMD9"/>
</dbReference>
<name>A0A0S4ITV9_BODSA</name>
<organism evidence="3 4">
    <name type="scientific">Bodo saltans</name>
    <name type="common">Flagellated protozoan</name>
    <dbReference type="NCBI Taxonomy" id="75058"/>
    <lineage>
        <taxon>Eukaryota</taxon>
        <taxon>Discoba</taxon>
        <taxon>Euglenozoa</taxon>
        <taxon>Kinetoplastea</taxon>
        <taxon>Metakinetoplastina</taxon>
        <taxon>Eubodonida</taxon>
        <taxon>Bodonidae</taxon>
        <taxon>Bodo</taxon>
    </lineage>
</organism>
<evidence type="ECO:0000256" key="1">
    <source>
        <dbReference type="ARBA" id="ARBA00023186"/>
    </source>
</evidence>
<dbReference type="Proteomes" id="UP000051952">
    <property type="component" value="Unassembled WGS sequence"/>
</dbReference>
<protein>
    <submittedName>
        <fullName evidence="3">Proteasome 26s non-ATPase subunit, putative</fullName>
    </submittedName>
</protein>
<dbReference type="Pfam" id="PF18265">
    <property type="entry name" value="Nas2_N"/>
    <property type="match status" value="1"/>
</dbReference>